<evidence type="ECO:0000313" key="5">
    <source>
        <dbReference type="Proteomes" id="UP000800096"/>
    </source>
</evidence>
<dbReference type="InterPro" id="IPR012945">
    <property type="entry name" value="Tubulin-bd_cofactor_C_dom"/>
</dbReference>
<evidence type="ECO:0000259" key="3">
    <source>
        <dbReference type="PROSITE" id="PS51329"/>
    </source>
</evidence>
<dbReference type="AlphaFoldDB" id="A0A6A5R1E5"/>
<feature type="compositionally biased region" description="Polar residues" evidence="2">
    <location>
        <begin position="52"/>
        <end position="73"/>
    </location>
</feature>
<name>A0A6A5R1E5_AMPQU</name>
<dbReference type="GO" id="GO:0007023">
    <property type="term" value="P:post-chaperonin tubulin folding pathway"/>
    <property type="evidence" value="ECO:0007669"/>
    <property type="project" value="InterPro"/>
</dbReference>
<dbReference type="EMBL" id="ML979132">
    <property type="protein sequence ID" value="KAF1920606.1"/>
    <property type="molecule type" value="Genomic_DNA"/>
</dbReference>
<comment type="similarity">
    <text evidence="1">Belongs to the TBCC family.</text>
</comment>
<dbReference type="InterPro" id="IPR016098">
    <property type="entry name" value="CAP/MinC_C"/>
</dbReference>
<organism evidence="4 5">
    <name type="scientific">Ampelomyces quisqualis</name>
    <name type="common">Powdery mildew agent</name>
    <dbReference type="NCBI Taxonomy" id="50730"/>
    <lineage>
        <taxon>Eukaryota</taxon>
        <taxon>Fungi</taxon>
        <taxon>Dikarya</taxon>
        <taxon>Ascomycota</taxon>
        <taxon>Pezizomycotina</taxon>
        <taxon>Dothideomycetes</taxon>
        <taxon>Pleosporomycetidae</taxon>
        <taxon>Pleosporales</taxon>
        <taxon>Pleosporineae</taxon>
        <taxon>Phaeosphaeriaceae</taxon>
        <taxon>Ampelomyces</taxon>
    </lineage>
</organism>
<dbReference type="InterPro" id="IPR027684">
    <property type="entry name" value="TBCC"/>
</dbReference>
<evidence type="ECO:0000256" key="1">
    <source>
        <dbReference type="ARBA" id="ARBA00008848"/>
    </source>
</evidence>
<keyword evidence="5" id="KW-1185">Reference proteome</keyword>
<dbReference type="InterPro" id="IPR017901">
    <property type="entry name" value="C-CAP_CF_C-like"/>
</dbReference>
<evidence type="ECO:0000256" key="2">
    <source>
        <dbReference type="SAM" id="MobiDB-lite"/>
    </source>
</evidence>
<dbReference type="GO" id="GO:0007021">
    <property type="term" value="P:tubulin complex assembly"/>
    <property type="evidence" value="ECO:0007669"/>
    <property type="project" value="TreeGrafter"/>
</dbReference>
<dbReference type="GO" id="GO:0005737">
    <property type="term" value="C:cytoplasm"/>
    <property type="evidence" value="ECO:0007669"/>
    <property type="project" value="TreeGrafter"/>
</dbReference>
<dbReference type="Gene3D" id="2.160.20.70">
    <property type="match status" value="1"/>
</dbReference>
<sequence>MKSKTPRVIFRPTISALTAIKALSEKLQTTRNSFNPPKKFSFKARKTAPTAGPNQSLKSSAQIDTAAQPSQGLPQRGDKKLHEAEEDVADHIPDGPGVQRPSLSHATKVTITKHTGLHLKLPLTASHATSSGTISNLQRCVIDLSAPTASAPFSALYLKNIKDSLVICGQTAGAVHITGVENSVLVISCRQFRMHGSKKVDVNLHSASRPIIEDCVGIRFAPMPPALSSLATAQAVNHWDQIDDFKWLKAEASPNFSLLNESRRIREEVWKEVLESEDLEEVLRVVGIR</sequence>
<protein>
    <submittedName>
        <fullName evidence="4">Tubulin binding cofactor C-domain-containing protein</fullName>
    </submittedName>
</protein>
<dbReference type="FunFam" id="2.160.20.70:FF:000017">
    <property type="entry name" value="Similar to tubulin-specific chaperone c"/>
    <property type="match status" value="1"/>
</dbReference>
<dbReference type="Pfam" id="PF07986">
    <property type="entry name" value="TBCC"/>
    <property type="match status" value="1"/>
</dbReference>
<accession>A0A6A5R1E5</accession>
<feature type="domain" description="C-CAP/cofactor C-like" evidence="3">
    <location>
        <begin position="96"/>
        <end position="247"/>
    </location>
</feature>
<dbReference type="OrthoDB" id="194775at2759"/>
<proteinExistence type="inferred from homology"/>
<evidence type="ECO:0000313" key="4">
    <source>
        <dbReference type="EMBL" id="KAF1920606.1"/>
    </source>
</evidence>
<dbReference type="PANTHER" id="PTHR15139">
    <property type="entry name" value="TUBULIN FOLDING COFACTOR C"/>
    <property type="match status" value="1"/>
</dbReference>
<dbReference type="PANTHER" id="PTHR15139:SF0">
    <property type="entry name" value="TUBULIN-SPECIFIC CHAPERONE C"/>
    <property type="match status" value="1"/>
</dbReference>
<dbReference type="PROSITE" id="PS51329">
    <property type="entry name" value="C_CAP_COFACTOR_C"/>
    <property type="match status" value="1"/>
</dbReference>
<reference evidence="4" key="1">
    <citation type="journal article" date="2020" name="Stud. Mycol.">
        <title>101 Dothideomycetes genomes: a test case for predicting lifestyles and emergence of pathogens.</title>
        <authorList>
            <person name="Haridas S."/>
            <person name="Albert R."/>
            <person name="Binder M."/>
            <person name="Bloem J."/>
            <person name="Labutti K."/>
            <person name="Salamov A."/>
            <person name="Andreopoulos B."/>
            <person name="Baker S."/>
            <person name="Barry K."/>
            <person name="Bills G."/>
            <person name="Bluhm B."/>
            <person name="Cannon C."/>
            <person name="Castanera R."/>
            <person name="Culley D."/>
            <person name="Daum C."/>
            <person name="Ezra D."/>
            <person name="Gonzalez J."/>
            <person name="Henrissat B."/>
            <person name="Kuo A."/>
            <person name="Liang C."/>
            <person name="Lipzen A."/>
            <person name="Lutzoni F."/>
            <person name="Magnuson J."/>
            <person name="Mondo S."/>
            <person name="Nolan M."/>
            <person name="Ohm R."/>
            <person name="Pangilinan J."/>
            <person name="Park H.-J."/>
            <person name="Ramirez L."/>
            <person name="Alfaro M."/>
            <person name="Sun H."/>
            <person name="Tritt A."/>
            <person name="Yoshinaga Y."/>
            <person name="Zwiers L.-H."/>
            <person name="Turgeon B."/>
            <person name="Goodwin S."/>
            <person name="Spatafora J."/>
            <person name="Crous P."/>
            <person name="Grigoriev I."/>
        </authorList>
    </citation>
    <scope>NUCLEOTIDE SEQUENCE</scope>
    <source>
        <strain evidence="4">HMLAC05119</strain>
    </source>
</reference>
<dbReference type="Proteomes" id="UP000800096">
    <property type="component" value="Unassembled WGS sequence"/>
</dbReference>
<gene>
    <name evidence="4" type="ORF">BDU57DRAFT_552959</name>
</gene>
<feature type="region of interest" description="Disordered" evidence="2">
    <location>
        <begin position="28"/>
        <end position="82"/>
    </location>
</feature>